<name>A0ABQ7NVC8_BRACM</name>
<dbReference type="Gene3D" id="2.160.20.10">
    <property type="entry name" value="Single-stranded right-handed beta-helix, Pectin lyase-like"/>
    <property type="match status" value="1"/>
</dbReference>
<keyword evidence="5" id="KW-0063">Aspartyl esterase</keyword>
<evidence type="ECO:0000256" key="4">
    <source>
        <dbReference type="ARBA" id="ARBA00022801"/>
    </source>
</evidence>
<feature type="chain" id="PRO_5046890246" description="pectinesterase" evidence="6">
    <location>
        <begin position="22"/>
        <end position="361"/>
    </location>
</feature>
<dbReference type="PANTHER" id="PTHR31321:SF128">
    <property type="entry name" value="PECTINESTERASE CATALYTIC DOMAIN-CONTAINING PROTEIN"/>
    <property type="match status" value="1"/>
</dbReference>
<organism evidence="8 9">
    <name type="scientific">Brassica rapa subsp. trilocularis</name>
    <dbReference type="NCBI Taxonomy" id="1813537"/>
    <lineage>
        <taxon>Eukaryota</taxon>
        <taxon>Viridiplantae</taxon>
        <taxon>Streptophyta</taxon>
        <taxon>Embryophyta</taxon>
        <taxon>Tracheophyta</taxon>
        <taxon>Spermatophyta</taxon>
        <taxon>Magnoliopsida</taxon>
        <taxon>eudicotyledons</taxon>
        <taxon>Gunneridae</taxon>
        <taxon>Pentapetalae</taxon>
        <taxon>rosids</taxon>
        <taxon>malvids</taxon>
        <taxon>Brassicales</taxon>
        <taxon>Brassicaceae</taxon>
        <taxon>Brassiceae</taxon>
        <taxon>Brassica</taxon>
    </lineage>
</organism>
<keyword evidence="9" id="KW-1185">Reference proteome</keyword>
<dbReference type="InterPro" id="IPR011050">
    <property type="entry name" value="Pectin_lyase_fold/virulence"/>
</dbReference>
<dbReference type="SUPFAM" id="SSF51126">
    <property type="entry name" value="Pectin lyase-like"/>
    <property type="match status" value="1"/>
</dbReference>
<evidence type="ECO:0000313" key="9">
    <source>
        <dbReference type="Proteomes" id="UP000823674"/>
    </source>
</evidence>
<dbReference type="EC" id="3.1.1.11" evidence="3"/>
<evidence type="ECO:0000256" key="2">
    <source>
        <dbReference type="ARBA" id="ARBA00008891"/>
    </source>
</evidence>
<keyword evidence="6" id="KW-0732">Signal</keyword>
<evidence type="ECO:0000256" key="6">
    <source>
        <dbReference type="SAM" id="SignalP"/>
    </source>
</evidence>
<comment type="similarity">
    <text evidence="2">Belongs to the pectinesterase family.</text>
</comment>
<keyword evidence="4" id="KW-0378">Hydrolase</keyword>
<dbReference type="InterPro" id="IPR012334">
    <property type="entry name" value="Pectin_lyas_fold"/>
</dbReference>
<comment type="caution">
    <text evidence="8">The sequence shown here is derived from an EMBL/GenBank/DDBJ whole genome shotgun (WGS) entry which is preliminary data.</text>
</comment>
<dbReference type="InterPro" id="IPR000070">
    <property type="entry name" value="Pectinesterase_cat"/>
</dbReference>
<dbReference type="PANTHER" id="PTHR31321">
    <property type="entry name" value="ACYL-COA THIOESTER HYDROLASE YBHC-RELATED"/>
    <property type="match status" value="1"/>
</dbReference>
<dbReference type="Pfam" id="PF01095">
    <property type="entry name" value="Pectinesterase"/>
    <property type="match status" value="1"/>
</dbReference>
<gene>
    <name evidence="8" type="primary">A01p036590.1_BraROA</name>
    <name evidence="8" type="ORF">IGI04_002356</name>
</gene>
<sequence>MKYLTTALALSFLYLFTDTSSHFSSGGFDMKDFNKDRVKTVVVSHRGTGDFRTIQAAIDSIPSNNNNWIKIYLKHGTYNEKIVIEKQMIVMQGNDASKVTIQYNDAGLANSSGPFRLNAEYFVAINITFKNTYNNIKQTVPYKDIKVAPSAILMADKASFYGCRFISVQDTLADLLGRHYFHKCYIEGAVDFIWGRGQSIYQNCVINVKGVTSKKMVNNREMLAGFITAQGRESEQDTSGFVFNKCVIKGTGKAFLGRAYRGYSRVVFYGTHMSNVVVPQGWDAWHYKGQDDKFTFVEVNSTGKGANKKGRVRWEKNLSAKEVDFLLNPQTFVDNDGWMATLPSALVSLYYNHLQSLSFRI</sequence>
<dbReference type="Proteomes" id="UP000823674">
    <property type="component" value="Chromosome A01"/>
</dbReference>
<evidence type="ECO:0000313" key="8">
    <source>
        <dbReference type="EMBL" id="KAG5414789.1"/>
    </source>
</evidence>
<evidence type="ECO:0000256" key="5">
    <source>
        <dbReference type="ARBA" id="ARBA00023085"/>
    </source>
</evidence>
<reference evidence="8 9" key="1">
    <citation type="submission" date="2021-03" db="EMBL/GenBank/DDBJ databases">
        <authorList>
            <person name="King G.J."/>
            <person name="Bancroft I."/>
            <person name="Baten A."/>
            <person name="Bloomfield J."/>
            <person name="Borpatragohain P."/>
            <person name="He Z."/>
            <person name="Irish N."/>
            <person name="Irwin J."/>
            <person name="Liu K."/>
            <person name="Mauleon R.P."/>
            <person name="Moore J."/>
            <person name="Morris R."/>
            <person name="Ostergaard L."/>
            <person name="Wang B."/>
            <person name="Wells R."/>
        </authorList>
    </citation>
    <scope>NUCLEOTIDE SEQUENCE [LARGE SCALE GENOMIC DNA]</scope>
    <source>
        <strain evidence="8">R-o-18</strain>
        <tissue evidence="8">Leaf</tissue>
    </source>
</reference>
<accession>A0ABQ7NVC8</accession>
<feature type="signal peptide" evidence="6">
    <location>
        <begin position="1"/>
        <end position="21"/>
    </location>
</feature>
<evidence type="ECO:0000256" key="1">
    <source>
        <dbReference type="ARBA" id="ARBA00005184"/>
    </source>
</evidence>
<protein>
    <recommendedName>
        <fullName evidence="3">pectinesterase</fullName>
        <ecNumber evidence="3">3.1.1.11</ecNumber>
    </recommendedName>
</protein>
<dbReference type="EMBL" id="JADBGQ010000001">
    <property type="protein sequence ID" value="KAG5414789.1"/>
    <property type="molecule type" value="Genomic_DNA"/>
</dbReference>
<feature type="domain" description="Pectinesterase catalytic" evidence="7">
    <location>
        <begin position="41"/>
        <end position="317"/>
    </location>
</feature>
<evidence type="ECO:0000259" key="7">
    <source>
        <dbReference type="Pfam" id="PF01095"/>
    </source>
</evidence>
<comment type="pathway">
    <text evidence="1">Glycan metabolism; pectin degradation; 2-dehydro-3-deoxy-D-gluconate from pectin: step 1/5.</text>
</comment>
<proteinExistence type="inferred from homology"/>
<evidence type="ECO:0000256" key="3">
    <source>
        <dbReference type="ARBA" id="ARBA00013229"/>
    </source>
</evidence>